<evidence type="ECO:0000313" key="17">
    <source>
        <dbReference type="Proteomes" id="UP001292094"/>
    </source>
</evidence>
<evidence type="ECO:0000256" key="4">
    <source>
        <dbReference type="ARBA" id="ARBA00022692"/>
    </source>
</evidence>
<dbReference type="SMART" id="SM01117">
    <property type="entry name" value="Cyt-b5"/>
    <property type="match status" value="1"/>
</dbReference>
<dbReference type="InterPro" id="IPR001199">
    <property type="entry name" value="Cyt_B5-like_heme/steroid-bd"/>
</dbReference>
<proteinExistence type="inferred from homology"/>
<keyword evidence="17" id="KW-1185">Reference proteome</keyword>
<evidence type="ECO:0000256" key="9">
    <source>
        <dbReference type="ARBA" id="ARBA00023004"/>
    </source>
</evidence>
<evidence type="ECO:0000313" key="16">
    <source>
        <dbReference type="EMBL" id="KAK4304899.1"/>
    </source>
</evidence>
<evidence type="ECO:0000256" key="3">
    <source>
        <dbReference type="ARBA" id="ARBA00022617"/>
    </source>
</evidence>
<dbReference type="PROSITE" id="PS50255">
    <property type="entry name" value="CYTOCHROME_B5_2"/>
    <property type="match status" value="1"/>
</dbReference>
<dbReference type="GO" id="GO:0020037">
    <property type="term" value="F:heme binding"/>
    <property type="evidence" value="ECO:0007669"/>
    <property type="project" value="UniProtKB-UniRule"/>
</dbReference>
<dbReference type="GO" id="GO:0005789">
    <property type="term" value="C:endoplasmic reticulum membrane"/>
    <property type="evidence" value="ECO:0007669"/>
    <property type="project" value="UniProtKB-SubCell"/>
</dbReference>
<feature type="domain" description="Cytochrome b5 heme-binding" evidence="15">
    <location>
        <begin position="14"/>
        <end position="90"/>
    </location>
</feature>
<dbReference type="FunFam" id="3.10.120.10:FF:000002">
    <property type="entry name" value="Cytochrome b5 type B"/>
    <property type="match status" value="1"/>
</dbReference>
<keyword evidence="5 14" id="KW-0479">Metal-binding</keyword>
<name>A0AAE1PAF7_9EUCA</name>
<organism evidence="16 17">
    <name type="scientific">Petrolisthes manimaculis</name>
    <dbReference type="NCBI Taxonomy" id="1843537"/>
    <lineage>
        <taxon>Eukaryota</taxon>
        <taxon>Metazoa</taxon>
        <taxon>Ecdysozoa</taxon>
        <taxon>Arthropoda</taxon>
        <taxon>Crustacea</taxon>
        <taxon>Multicrustacea</taxon>
        <taxon>Malacostraca</taxon>
        <taxon>Eumalacostraca</taxon>
        <taxon>Eucarida</taxon>
        <taxon>Decapoda</taxon>
        <taxon>Pleocyemata</taxon>
        <taxon>Anomura</taxon>
        <taxon>Galatheoidea</taxon>
        <taxon>Porcellanidae</taxon>
        <taxon>Petrolisthes</taxon>
    </lineage>
</organism>
<dbReference type="GO" id="GO:0046872">
    <property type="term" value="F:metal ion binding"/>
    <property type="evidence" value="ECO:0007669"/>
    <property type="project" value="UniProtKB-UniRule"/>
</dbReference>
<evidence type="ECO:0000256" key="11">
    <source>
        <dbReference type="ARBA" id="ARBA00037877"/>
    </source>
</evidence>
<evidence type="ECO:0000256" key="6">
    <source>
        <dbReference type="ARBA" id="ARBA00022824"/>
    </source>
</evidence>
<dbReference type="PRINTS" id="PR00363">
    <property type="entry name" value="CYTOCHROMEB5"/>
</dbReference>
<keyword evidence="9 14" id="KW-0408">Iron</keyword>
<dbReference type="InterPro" id="IPR050668">
    <property type="entry name" value="Cytochrome_b5"/>
</dbReference>
<evidence type="ECO:0000256" key="2">
    <source>
        <dbReference type="ARBA" id="ARBA00022448"/>
    </source>
</evidence>
<gene>
    <name evidence="16" type="ORF">Pmani_023166</name>
</gene>
<keyword evidence="4" id="KW-0812">Transmembrane</keyword>
<keyword evidence="8" id="KW-0249">Electron transport</keyword>
<evidence type="ECO:0000256" key="8">
    <source>
        <dbReference type="ARBA" id="ARBA00022982"/>
    </source>
</evidence>
<keyword evidence="6" id="KW-0256">Endoplasmic reticulum</keyword>
<evidence type="ECO:0000259" key="15">
    <source>
        <dbReference type="PROSITE" id="PS50255"/>
    </source>
</evidence>
<dbReference type="PANTHER" id="PTHR19359:SF150">
    <property type="entry name" value="CYTOCHROME B5"/>
    <property type="match status" value="1"/>
</dbReference>
<accession>A0AAE1PAF7</accession>
<dbReference type="Gene3D" id="3.10.120.10">
    <property type="entry name" value="Cytochrome b5-like heme/steroid binding domain"/>
    <property type="match status" value="1"/>
</dbReference>
<evidence type="ECO:0000256" key="13">
    <source>
        <dbReference type="ARBA" id="ARBA00039806"/>
    </source>
</evidence>
<keyword evidence="7" id="KW-0492">Microsome</keyword>
<dbReference type="PANTHER" id="PTHR19359">
    <property type="entry name" value="CYTOCHROME B5"/>
    <property type="match status" value="1"/>
</dbReference>
<comment type="caution">
    <text evidence="16">The sequence shown here is derived from an EMBL/GenBank/DDBJ whole genome shotgun (WGS) entry which is preliminary data.</text>
</comment>
<dbReference type="Pfam" id="PF00173">
    <property type="entry name" value="Cyt-b5"/>
    <property type="match status" value="1"/>
</dbReference>
<dbReference type="InterPro" id="IPR018506">
    <property type="entry name" value="Cyt_B5_heme-BS"/>
</dbReference>
<dbReference type="PROSITE" id="PS00191">
    <property type="entry name" value="CYTOCHROME_B5_1"/>
    <property type="match status" value="1"/>
</dbReference>
<dbReference type="AlphaFoldDB" id="A0AAE1PAF7"/>
<dbReference type="InterPro" id="IPR036400">
    <property type="entry name" value="Cyt_B5-like_heme/steroid_sf"/>
</dbReference>
<dbReference type="SUPFAM" id="SSF55856">
    <property type="entry name" value="Cytochrome b5-like heme/steroid binding domain"/>
    <property type="match status" value="1"/>
</dbReference>
<sequence length="101" mass="11428">MEANDSSKSHEGVPKVFSLKEVSKHSSSDSCWIVIQDNVYDVTNFLNEHPGGEDVLLGQAGMDATEIFQIVGHSMDAHEMMKEYWIGELSDEYKKFKKDTE</sequence>
<keyword evidence="2" id="KW-0813">Transport</keyword>
<evidence type="ECO:0000256" key="12">
    <source>
        <dbReference type="ARBA" id="ARBA00038168"/>
    </source>
</evidence>
<evidence type="ECO:0000256" key="1">
    <source>
        <dbReference type="ARBA" id="ARBA00004131"/>
    </source>
</evidence>
<keyword evidence="10" id="KW-0472">Membrane</keyword>
<evidence type="ECO:0000256" key="5">
    <source>
        <dbReference type="ARBA" id="ARBA00022723"/>
    </source>
</evidence>
<reference evidence="16" key="1">
    <citation type="submission" date="2023-11" db="EMBL/GenBank/DDBJ databases">
        <title>Genome assemblies of two species of porcelain crab, Petrolisthes cinctipes and Petrolisthes manimaculis (Anomura: Porcellanidae).</title>
        <authorList>
            <person name="Angst P."/>
        </authorList>
    </citation>
    <scope>NUCLEOTIDE SEQUENCE</scope>
    <source>
        <strain evidence="16">PB745_02</strain>
        <tissue evidence="16">Gill</tissue>
    </source>
</reference>
<comment type="similarity">
    <text evidence="12 14">Belongs to the cytochrome b5 family.</text>
</comment>
<protein>
    <recommendedName>
        <fullName evidence="13">Cytochrome b5</fullName>
    </recommendedName>
</protein>
<dbReference type="EMBL" id="JAWZYT010002364">
    <property type="protein sequence ID" value="KAK4304899.1"/>
    <property type="molecule type" value="Genomic_DNA"/>
</dbReference>
<comment type="subcellular location">
    <subcellularLocation>
        <location evidence="1">Endoplasmic reticulum membrane</location>
        <topology evidence="1">Single-pass membrane protein</topology>
        <orientation evidence="1">Cytoplasmic side</orientation>
    </subcellularLocation>
    <subcellularLocation>
        <location evidence="11">Microsome membrane</location>
        <topology evidence="11">Single-pass membrane protein</topology>
        <orientation evidence="11">Cytoplasmic side</orientation>
    </subcellularLocation>
</comment>
<keyword evidence="3 14" id="KW-0349">Heme</keyword>
<evidence type="ECO:0000256" key="14">
    <source>
        <dbReference type="RuleBase" id="RU362121"/>
    </source>
</evidence>
<evidence type="ECO:0000256" key="10">
    <source>
        <dbReference type="ARBA" id="ARBA00023136"/>
    </source>
</evidence>
<dbReference type="Proteomes" id="UP001292094">
    <property type="component" value="Unassembled WGS sequence"/>
</dbReference>
<evidence type="ECO:0000256" key="7">
    <source>
        <dbReference type="ARBA" id="ARBA00022848"/>
    </source>
</evidence>